<dbReference type="Gene3D" id="1.10.10.10">
    <property type="entry name" value="Winged helix-like DNA-binding domain superfamily/Winged helix DNA-binding domain"/>
    <property type="match status" value="1"/>
</dbReference>
<name>A0A975MS43_9GAMM</name>
<dbReference type="Proteomes" id="UP000676649">
    <property type="component" value="Chromosome"/>
</dbReference>
<dbReference type="GO" id="GO:0003700">
    <property type="term" value="F:DNA-binding transcription factor activity"/>
    <property type="evidence" value="ECO:0007669"/>
    <property type="project" value="InterPro"/>
</dbReference>
<dbReference type="InterPro" id="IPR000847">
    <property type="entry name" value="LysR_HTH_N"/>
</dbReference>
<evidence type="ECO:0000256" key="1">
    <source>
        <dbReference type="SAM" id="MobiDB-lite"/>
    </source>
</evidence>
<dbReference type="EMBL" id="CP073754">
    <property type="protein sequence ID" value="QWF72536.1"/>
    <property type="molecule type" value="Genomic_DNA"/>
</dbReference>
<gene>
    <name evidence="3" type="ORF">KEF85_08985</name>
</gene>
<feature type="region of interest" description="Disordered" evidence="1">
    <location>
        <begin position="98"/>
        <end position="118"/>
    </location>
</feature>
<dbReference type="SUPFAM" id="SSF46785">
    <property type="entry name" value="Winged helix' DNA-binding domain"/>
    <property type="match status" value="1"/>
</dbReference>
<proteinExistence type="predicted"/>
<dbReference type="InterPro" id="IPR036388">
    <property type="entry name" value="WH-like_DNA-bd_sf"/>
</dbReference>
<dbReference type="KEGG" id="mpad:KEF85_08985"/>
<feature type="domain" description="HTH lysR-type" evidence="2">
    <location>
        <begin position="7"/>
        <end position="66"/>
    </location>
</feature>
<evidence type="ECO:0000259" key="2">
    <source>
        <dbReference type="Pfam" id="PF00126"/>
    </source>
</evidence>
<reference evidence="3" key="1">
    <citation type="submission" date="2021-04" db="EMBL/GenBank/DDBJ databases">
        <title>Draft genome sequence data of methanotrophic Methylovulum sp. strain S1L and Methylomonas sp. strain S2AM isolated from boreal lake water columns.</title>
        <authorList>
            <person name="Rissanen A.J."/>
            <person name="Mangayil R."/>
            <person name="Svenning M.M."/>
            <person name="Khanongnuch R."/>
        </authorList>
    </citation>
    <scope>NUCLEOTIDE SEQUENCE</scope>
    <source>
        <strain evidence="3">S2AM</strain>
    </source>
</reference>
<dbReference type="PANTHER" id="PTHR30432:SF1">
    <property type="entry name" value="DNA-BINDING TRANSCRIPTIONAL DUAL REGULATOR MODE"/>
    <property type="match status" value="1"/>
</dbReference>
<evidence type="ECO:0000313" key="3">
    <source>
        <dbReference type="EMBL" id="QWF72536.1"/>
    </source>
</evidence>
<keyword evidence="4" id="KW-1185">Reference proteome</keyword>
<dbReference type="InterPro" id="IPR051815">
    <property type="entry name" value="Molybdate_resp_trans_reg"/>
</dbReference>
<sequence length="118" mass="12792">MGPGKAELLAAIQQTGSISAAGKTMNMSYRRAWMLVDVMNRCFKQPLVQTAKGGKDGGGAKLTPLGKQVLENYQHAMQAINHTVQAYLPLFADVLNSQPTEPHQKTDIAENALDQLPD</sequence>
<dbReference type="InterPro" id="IPR036390">
    <property type="entry name" value="WH_DNA-bd_sf"/>
</dbReference>
<dbReference type="PANTHER" id="PTHR30432">
    <property type="entry name" value="TRANSCRIPTIONAL REGULATOR MODE"/>
    <property type="match status" value="1"/>
</dbReference>
<evidence type="ECO:0000313" key="4">
    <source>
        <dbReference type="Proteomes" id="UP000676649"/>
    </source>
</evidence>
<protein>
    <submittedName>
        <fullName evidence="3">LysR family transcriptional regulator</fullName>
    </submittedName>
</protein>
<dbReference type="AlphaFoldDB" id="A0A975MS43"/>
<dbReference type="Pfam" id="PF00126">
    <property type="entry name" value="HTH_1"/>
    <property type="match status" value="1"/>
</dbReference>
<accession>A0A975MS43</accession>
<organism evidence="3 4">
    <name type="scientific">Methylomonas paludis</name>
    <dbReference type="NCBI Taxonomy" id="1173101"/>
    <lineage>
        <taxon>Bacteria</taxon>
        <taxon>Pseudomonadati</taxon>
        <taxon>Pseudomonadota</taxon>
        <taxon>Gammaproteobacteria</taxon>
        <taxon>Methylococcales</taxon>
        <taxon>Methylococcaceae</taxon>
        <taxon>Methylomonas</taxon>
    </lineage>
</organism>